<sequence>MRQNNLMSSEYPLHQHHHFVLAVLHLDPFSIIVRQYCQAICPSMGLQQHPPALQTRKATLSKQMLSA</sequence>
<reference evidence="1" key="1">
    <citation type="submission" date="2014-09" db="EMBL/GenBank/DDBJ databases">
        <authorList>
            <person name="Magalhaes I.L.F."/>
            <person name="Oliveira U."/>
            <person name="Santos F.R."/>
            <person name="Vidigal T.H.D.A."/>
            <person name="Brescovit A.D."/>
            <person name="Santos A.J."/>
        </authorList>
    </citation>
    <scope>NUCLEOTIDE SEQUENCE</scope>
    <source>
        <tissue evidence="1">Shoot tissue taken approximately 20 cm above the soil surface</tissue>
    </source>
</reference>
<proteinExistence type="predicted"/>
<evidence type="ECO:0000313" key="1">
    <source>
        <dbReference type="EMBL" id="JAE04238.1"/>
    </source>
</evidence>
<dbReference type="EMBL" id="GBRH01193658">
    <property type="protein sequence ID" value="JAE04238.1"/>
    <property type="molecule type" value="Transcribed_RNA"/>
</dbReference>
<reference evidence="1" key="2">
    <citation type="journal article" date="2015" name="Data Brief">
        <title>Shoot transcriptome of the giant reed, Arundo donax.</title>
        <authorList>
            <person name="Barrero R.A."/>
            <person name="Guerrero F.D."/>
            <person name="Moolhuijzen P."/>
            <person name="Goolsby J.A."/>
            <person name="Tidwell J."/>
            <person name="Bellgard S.E."/>
            <person name="Bellgard M.I."/>
        </authorList>
    </citation>
    <scope>NUCLEOTIDE SEQUENCE</scope>
    <source>
        <tissue evidence="1">Shoot tissue taken approximately 20 cm above the soil surface</tissue>
    </source>
</reference>
<protein>
    <submittedName>
        <fullName evidence="1">Uncharacterized protein</fullName>
    </submittedName>
</protein>
<organism evidence="1">
    <name type="scientific">Arundo donax</name>
    <name type="common">Giant reed</name>
    <name type="synonym">Donax arundinaceus</name>
    <dbReference type="NCBI Taxonomy" id="35708"/>
    <lineage>
        <taxon>Eukaryota</taxon>
        <taxon>Viridiplantae</taxon>
        <taxon>Streptophyta</taxon>
        <taxon>Embryophyta</taxon>
        <taxon>Tracheophyta</taxon>
        <taxon>Spermatophyta</taxon>
        <taxon>Magnoliopsida</taxon>
        <taxon>Liliopsida</taxon>
        <taxon>Poales</taxon>
        <taxon>Poaceae</taxon>
        <taxon>PACMAD clade</taxon>
        <taxon>Arundinoideae</taxon>
        <taxon>Arundineae</taxon>
        <taxon>Arundo</taxon>
    </lineage>
</organism>
<dbReference type="AlphaFoldDB" id="A0A0A9PH72"/>
<accession>A0A0A9PH72</accession>
<name>A0A0A9PH72_ARUDO</name>